<dbReference type="SUPFAM" id="SSF48452">
    <property type="entry name" value="TPR-like"/>
    <property type="match status" value="2"/>
</dbReference>
<dbReference type="EMBL" id="UINC01010893">
    <property type="protein sequence ID" value="SVA48285.1"/>
    <property type="molecule type" value="Genomic_DNA"/>
</dbReference>
<dbReference type="Gene3D" id="3.30.70.1230">
    <property type="entry name" value="Nucleotide cyclase"/>
    <property type="match status" value="1"/>
</dbReference>
<dbReference type="Pfam" id="PF00211">
    <property type="entry name" value="Guanylate_cyc"/>
    <property type="match status" value="1"/>
</dbReference>
<organism evidence="2">
    <name type="scientific">marine metagenome</name>
    <dbReference type="NCBI Taxonomy" id="408172"/>
    <lineage>
        <taxon>unclassified sequences</taxon>
        <taxon>metagenomes</taxon>
        <taxon>ecological metagenomes</taxon>
    </lineage>
</organism>
<dbReference type="InterPro" id="IPR011990">
    <property type="entry name" value="TPR-like_helical_dom_sf"/>
</dbReference>
<proteinExistence type="predicted"/>
<dbReference type="AlphaFoldDB" id="A0A381W728"/>
<gene>
    <name evidence="2" type="ORF">METZ01_LOCUS101139</name>
</gene>
<dbReference type="SMART" id="SM00044">
    <property type="entry name" value="CYCc"/>
    <property type="match status" value="1"/>
</dbReference>
<reference evidence="2" key="1">
    <citation type="submission" date="2018-05" db="EMBL/GenBank/DDBJ databases">
        <authorList>
            <person name="Lanie J.A."/>
            <person name="Ng W.-L."/>
            <person name="Kazmierczak K.M."/>
            <person name="Andrzejewski T.M."/>
            <person name="Davidsen T.M."/>
            <person name="Wayne K.J."/>
            <person name="Tettelin H."/>
            <person name="Glass J.I."/>
            <person name="Rusch D."/>
            <person name="Podicherti R."/>
            <person name="Tsui H.-C.T."/>
            <person name="Winkler M.E."/>
        </authorList>
    </citation>
    <scope>NUCLEOTIDE SEQUENCE</scope>
</reference>
<dbReference type="GO" id="GO:0035556">
    <property type="term" value="P:intracellular signal transduction"/>
    <property type="evidence" value="ECO:0007669"/>
    <property type="project" value="InterPro"/>
</dbReference>
<dbReference type="PROSITE" id="PS50005">
    <property type="entry name" value="TPR"/>
    <property type="match status" value="1"/>
</dbReference>
<dbReference type="InterPro" id="IPR001054">
    <property type="entry name" value="A/G_cyclase"/>
</dbReference>
<dbReference type="PANTHER" id="PTHR43081">
    <property type="entry name" value="ADENYLATE CYCLASE, TERMINAL-DIFFERENTIATION SPECIFIC-RELATED"/>
    <property type="match status" value="1"/>
</dbReference>
<protein>
    <recommendedName>
        <fullName evidence="1">Guanylate cyclase domain-containing protein</fullName>
    </recommendedName>
</protein>
<name>A0A381W728_9ZZZZ</name>
<dbReference type="InterPro" id="IPR050697">
    <property type="entry name" value="Adenylyl/Guanylyl_Cyclase_3/4"/>
</dbReference>
<accession>A0A381W728</accession>
<feature type="domain" description="Guanylate cyclase" evidence="1">
    <location>
        <begin position="10"/>
        <end position="117"/>
    </location>
</feature>
<dbReference type="CDD" id="cd07302">
    <property type="entry name" value="CHD"/>
    <property type="match status" value="1"/>
</dbReference>
<dbReference type="Pfam" id="PF13424">
    <property type="entry name" value="TPR_12"/>
    <property type="match status" value="1"/>
</dbReference>
<sequence length="652" mass="73731">MERPKRNLAAIMFTDISGYTAQMSKDEVVAISLLSKKESILKPLIVEHNGTYVKSTGDGTLSHFNTAIDAASCAIKLQESIYDDKNLNVRVGIHVGDIVFEDGDVYGDGVNIASRLESMSPIGGICVSNTVYNELRNKKDFDGVELGLQSLKGVGRLIEIYGLKGDFLTEPNPQEYQDNKVAVHSDDEVPSVAIIPFRNKGKEEDAFYAYGICADLVSDCSSAGLIRVASLERVEELVDLSIEEKAKQLDVRYITSGTLWKMNDMFQLSIELYDTKESKIVWSDRWQETWENLPSIKGNLSDGLLKALDTQPKLKKKAETTNIKAYEYYLKGVFTFEKNTNIEDTRIAQGLLQKSIELDNNLLIAKFMLGDIYAYSGELDKAMDIFISTIKKGQEIGDKRGFGNLGMGHVCRVKGDYKNALIYLMRALEIDENLGNMLDTARDFGEIARVYTLMGDYEKGLDYSLRSYDIFHEVGEKGDVAFSIHLISVIYWFMGDLEKAFENGKRSLEIFKKADSYGWVIFTSLGNLGLYHFAKGEYKKAIEYLEKSNSIQKKVGHKETLIWTTTYLFLSYKYLGKKYDKAEIQTLIEETGHIEDHISYHIYLLIDDITYLEAAYNQLREKAGNLEPDIAAKFLEYPTPKAIIQEWESLKG</sequence>
<dbReference type="SMART" id="SM00028">
    <property type="entry name" value="TPR"/>
    <property type="match status" value="5"/>
</dbReference>
<evidence type="ECO:0000259" key="1">
    <source>
        <dbReference type="PROSITE" id="PS50125"/>
    </source>
</evidence>
<dbReference type="PANTHER" id="PTHR43081:SF19">
    <property type="entry name" value="PH-SENSITIVE ADENYLATE CYCLASE RV1264"/>
    <property type="match status" value="1"/>
</dbReference>
<dbReference type="InterPro" id="IPR029787">
    <property type="entry name" value="Nucleotide_cyclase"/>
</dbReference>
<evidence type="ECO:0000313" key="2">
    <source>
        <dbReference type="EMBL" id="SVA48285.1"/>
    </source>
</evidence>
<dbReference type="SUPFAM" id="SSF55073">
    <property type="entry name" value="Nucleotide cyclase"/>
    <property type="match status" value="1"/>
</dbReference>
<dbReference type="Pfam" id="PF13181">
    <property type="entry name" value="TPR_8"/>
    <property type="match status" value="2"/>
</dbReference>
<dbReference type="GO" id="GO:0006171">
    <property type="term" value="P:cAMP biosynthetic process"/>
    <property type="evidence" value="ECO:0007669"/>
    <property type="project" value="TreeGrafter"/>
</dbReference>
<dbReference type="PROSITE" id="PS50125">
    <property type="entry name" value="GUANYLATE_CYCLASE_2"/>
    <property type="match status" value="1"/>
</dbReference>
<dbReference type="InterPro" id="IPR019734">
    <property type="entry name" value="TPR_rpt"/>
</dbReference>
<dbReference type="Gene3D" id="1.25.40.10">
    <property type="entry name" value="Tetratricopeptide repeat domain"/>
    <property type="match status" value="2"/>
</dbReference>